<dbReference type="SUPFAM" id="SSF55469">
    <property type="entry name" value="FMN-dependent nitroreductase-like"/>
    <property type="match status" value="2"/>
</dbReference>
<dbReference type="InterPro" id="IPR000415">
    <property type="entry name" value="Nitroreductase-like"/>
</dbReference>
<keyword evidence="3" id="KW-1185">Reference proteome</keyword>
<name>A0A1H7A9B3_9PSED</name>
<dbReference type="OrthoDB" id="9801593at2"/>
<organism evidence="2 3">
    <name type="scientific">Pseudomonas linyingensis</name>
    <dbReference type="NCBI Taxonomy" id="915471"/>
    <lineage>
        <taxon>Bacteria</taxon>
        <taxon>Pseudomonadati</taxon>
        <taxon>Pseudomonadota</taxon>
        <taxon>Gammaproteobacteria</taxon>
        <taxon>Pseudomonadales</taxon>
        <taxon>Pseudomonadaceae</taxon>
        <taxon>Pseudomonas</taxon>
    </lineage>
</organism>
<protein>
    <submittedName>
        <fullName evidence="2">SagB-type dehydrogenase domain-containing protein</fullName>
    </submittedName>
</protein>
<dbReference type="Pfam" id="PF00881">
    <property type="entry name" value="Nitroreductase"/>
    <property type="match status" value="1"/>
</dbReference>
<dbReference type="PANTHER" id="PTHR42741">
    <property type="entry name" value="NITROREDUCTASE FAMILY PROTEIN"/>
    <property type="match status" value="1"/>
</dbReference>
<gene>
    <name evidence="2" type="ORF">SAMN05216201_11298</name>
</gene>
<dbReference type="EMBL" id="FNZE01000012">
    <property type="protein sequence ID" value="SEJ62229.1"/>
    <property type="molecule type" value="Genomic_DNA"/>
</dbReference>
<feature type="domain" description="Nitroreductase" evidence="1">
    <location>
        <begin position="338"/>
        <end position="536"/>
    </location>
</feature>
<evidence type="ECO:0000313" key="3">
    <source>
        <dbReference type="Proteomes" id="UP000242930"/>
    </source>
</evidence>
<accession>A0A1H7A9B3</accession>
<dbReference type="GO" id="GO:0016491">
    <property type="term" value="F:oxidoreductase activity"/>
    <property type="evidence" value="ECO:0007669"/>
    <property type="project" value="InterPro"/>
</dbReference>
<dbReference type="NCBIfam" id="TIGR03605">
    <property type="entry name" value="antibiot_sagB"/>
    <property type="match status" value="1"/>
</dbReference>
<dbReference type="AlphaFoldDB" id="A0A1H7A9B3"/>
<evidence type="ECO:0000259" key="1">
    <source>
        <dbReference type="Pfam" id="PF00881"/>
    </source>
</evidence>
<dbReference type="RefSeq" id="WP_090312383.1">
    <property type="nucleotide sequence ID" value="NZ_FNZE01000012.1"/>
</dbReference>
<proteinExistence type="predicted"/>
<reference evidence="3" key="1">
    <citation type="submission" date="2016-10" db="EMBL/GenBank/DDBJ databases">
        <authorList>
            <person name="Varghese N."/>
            <person name="Submissions S."/>
        </authorList>
    </citation>
    <scope>NUCLEOTIDE SEQUENCE [LARGE SCALE GENOMIC DNA]</scope>
    <source>
        <strain evidence="3">LMG 25967</strain>
    </source>
</reference>
<sequence>MSTQTLPDPAAALAVVRDYHQRTKHRFAAYAHGPGTLDWDAQPAPFRHFDGAAQIALPRLAALAPGSVLYAALQRPFAALDDPLPPLPVDLASIGALLQLSLGLTAWKSYGPDRWALRANPSSGNLHPIEAYLLLGGIDGLVDGLYHYRPESHALELRASHATTGGGPRLAVLLTSVMWREAWKYGERAFRYCQLDTGHAAGALRYAAAALGWTLAEQPQVGSGSLAQLAGIDRLAEFPARKRAETEVEEAEILLAVGLTGAPPTPLAAAELQALAASAQWHGVASSIDRHPLYHWPLIAEVAAASRGEDGAVPPAAVLAPPRPRAPGEAAQPLQPLILGRRSAQRFDHQHRMTLAQFTALLARLQPAAGVPWDVCAATPRAALLLFVNRVEGLVPGLYLLPRSEAQLSALRPQLAERFRLWPIPGIESLLQLAALEPLALARIARALHCHQELASTACFAVGMLCEFDAALAAGPAAYRALHREAGLIGQALYLEAEVHGLRGTGIGCFFDDPVHELLGLAGTAWQSLYHFTVGRALDDARIETAPAYPD</sequence>
<evidence type="ECO:0000313" key="2">
    <source>
        <dbReference type="EMBL" id="SEJ62229.1"/>
    </source>
</evidence>
<dbReference type="STRING" id="915471.SAMN05216201_11298"/>
<dbReference type="Gene3D" id="3.40.109.10">
    <property type="entry name" value="NADH Oxidase"/>
    <property type="match status" value="2"/>
</dbReference>
<dbReference type="InterPro" id="IPR029479">
    <property type="entry name" value="Nitroreductase"/>
</dbReference>
<dbReference type="PANTHER" id="PTHR42741:SF3">
    <property type="entry name" value="NITROREDUCTASE FAMILY PROTEIN"/>
    <property type="match status" value="1"/>
</dbReference>
<dbReference type="Proteomes" id="UP000242930">
    <property type="component" value="Unassembled WGS sequence"/>
</dbReference>
<dbReference type="CDD" id="cd02142">
    <property type="entry name" value="McbC_SagB-like_oxidoreductase"/>
    <property type="match status" value="1"/>
</dbReference>
<dbReference type="InterPro" id="IPR020051">
    <property type="entry name" value="SagB-type_dehydrogenase"/>
</dbReference>